<evidence type="ECO:0000313" key="2">
    <source>
        <dbReference type="Proteomes" id="UP001500618"/>
    </source>
</evidence>
<dbReference type="EMBL" id="BAAANY010000009">
    <property type="protein sequence ID" value="GAA1676527.1"/>
    <property type="molecule type" value="Genomic_DNA"/>
</dbReference>
<protein>
    <submittedName>
        <fullName evidence="1">HD domain-containing protein</fullName>
    </submittedName>
</protein>
<organism evidence="1 2">
    <name type="scientific">Fodinicola feengrottensis</name>
    <dbReference type="NCBI Taxonomy" id="435914"/>
    <lineage>
        <taxon>Bacteria</taxon>
        <taxon>Bacillati</taxon>
        <taxon>Actinomycetota</taxon>
        <taxon>Actinomycetes</taxon>
        <taxon>Mycobacteriales</taxon>
        <taxon>Fodinicola</taxon>
    </lineage>
</organism>
<evidence type="ECO:0000313" key="1">
    <source>
        <dbReference type="EMBL" id="GAA1676527.1"/>
    </source>
</evidence>
<sequence length="147" mass="16134">MPVDLEWVERFARERHAAQVDKAGRPYAEHLAAVAGGIAERGGSPDQIAAGWLHDAVEDGVLTEAELASLDVPETTRRMVLAMTKRRGEPAADYAARILAEPGARLVKESDLAHNADPARLSVLDEPTRQRLTRKYARMRELLGLTS</sequence>
<dbReference type="Pfam" id="PF13328">
    <property type="entry name" value="HD_4"/>
    <property type="match status" value="1"/>
</dbReference>
<proteinExistence type="predicted"/>
<reference evidence="1 2" key="1">
    <citation type="journal article" date="2019" name="Int. J. Syst. Evol. Microbiol.">
        <title>The Global Catalogue of Microorganisms (GCM) 10K type strain sequencing project: providing services to taxonomists for standard genome sequencing and annotation.</title>
        <authorList>
            <consortium name="The Broad Institute Genomics Platform"/>
            <consortium name="The Broad Institute Genome Sequencing Center for Infectious Disease"/>
            <person name="Wu L."/>
            <person name="Ma J."/>
        </authorList>
    </citation>
    <scope>NUCLEOTIDE SEQUENCE [LARGE SCALE GENOMIC DNA]</scope>
    <source>
        <strain evidence="1 2">JCM 14718</strain>
    </source>
</reference>
<dbReference type="Proteomes" id="UP001500618">
    <property type="component" value="Unassembled WGS sequence"/>
</dbReference>
<gene>
    <name evidence="1" type="ORF">GCM10009765_27350</name>
</gene>
<comment type="caution">
    <text evidence="1">The sequence shown here is derived from an EMBL/GenBank/DDBJ whole genome shotgun (WGS) entry which is preliminary data.</text>
</comment>
<dbReference type="SUPFAM" id="SSF109604">
    <property type="entry name" value="HD-domain/PDEase-like"/>
    <property type="match status" value="1"/>
</dbReference>
<dbReference type="Gene3D" id="1.10.3210.10">
    <property type="entry name" value="Hypothetical protein af1432"/>
    <property type="match status" value="1"/>
</dbReference>
<accession>A0ABN2GU46</accession>
<name>A0ABN2GU46_9ACTN</name>
<keyword evidence="2" id="KW-1185">Reference proteome</keyword>
<dbReference type="RefSeq" id="WP_344310370.1">
    <property type="nucleotide sequence ID" value="NZ_BAAANY010000009.1"/>
</dbReference>